<proteinExistence type="predicted"/>
<name>A0A8D2J8C4_VARKO</name>
<reference evidence="1" key="1">
    <citation type="submission" date="2025-08" db="UniProtKB">
        <authorList>
            <consortium name="Ensembl"/>
        </authorList>
    </citation>
    <scope>IDENTIFICATION</scope>
</reference>
<dbReference type="Ensembl" id="ENSVKKT00000006021.1">
    <property type="protein sequence ID" value="ENSVKKP00000005861.1"/>
    <property type="gene ID" value="ENSVKKG00000004275.1"/>
</dbReference>
<sequence>MRSFSKREADRRTFLEQVRESKENGYLLSSKKIGSGAFSKVYLGYATQEKMMQNYKLASDLRSKRHSMVSTGRAEAAPARGEYPGTSVVNRRHVSELCRKSGSRMAVSKSSSFLWHFTPILGLGERTRVGFG</sequence>
<dbReference type="AlphaFoldDB" id="A0A8D2J8C4"/>
<accession>A0A8D2J8C4</accession>
<evidence type="ECO:0000313" key="2">
    <source>
        <dbReference type="Proteomes" id="UP000694545"/>
    </source>
</evidence>
<reference evidence="1" key="2">
    <citation type="submission" date="2025-09" db="UniProtKB">
        <authorList>
            <consortium name="Ensembl"/>
        </authorList>
    </citation>
    <scope>IDENTIFICATION</scope>
</reference>
<keyword evidence="2" id="KW-1185">Reference proteome</keyword>
<dbReference type="Proteomes" id="UP000694545">
    <property type="component" value="Unplaced"/>
</dbReference>
<organism evidence="1 2">
    <name type="scientific">Varanus komodoensis</name>
    <name type="common">Komodo dragon</name>
    <dbReference type="NCBI Taxonomy" id="61221"/>
    <lineage>
        <taxon>Eukaryota</taxon>
        <taxon>Metazoa</taxon>
        <taxon>Chordata</taxon>
        <taxon>Craniata</taxon>
        <taxon>Vertebrata</taxon>
        <taxon>Euteleostomi</taxon>
        <taxon>Lepidosauria</taxon>
        <taxon>Squamata</taxon>
        <taxon>Bifurcata</taxon>
        <taxon>Unidentata</taxon>
        <taxon>Episquamata</taxon>
        <taxon>Toxicofera</taxon>
        <taxon>Anguimorpha</taxon>
        <taxon>Paleoanguimorpha</taxon>
        <taxon>Varanoidea</taxon>
        <taxon>Varanidae</taxon>
        <taxon>Varanus</taxon>
    </lineage>
</organism>
<protein>
    <submittedName>
        <fullName evidence="1">Uncharacterized protein</fullName>
    </submittedName>
</protein>
<evidence type="ECO:0000313" key="1">
    <source>
        <dbReference type="Ensembl" id="ENSVKKP00000005861.1"/>
    </source>
</evidence>